<comment type="caution">
    <text evidence="1">The sequence shown here is derived from an EMBL/GenBank/DDBJ whole genome shotgun (WGS) entry which is preliminary data.</text>
</comment>
<dbReference type="Proteomes" id="UP000243006">
    <property type="component" value="Unassembled WGS sequence"/>
</dbReference>
<dbReference type="EMBL" id="LVZM01010679">
    <property type="protein sequence ID" value="OUC45122.1"/>
    <property type="molecule type" value="Genomic_DNA"/>
</dbReference>
<name>A0A1Y3EIX8_9BILA</name>
<reference evidence="1 2" key="1">
    <citation type="submission" date="2015-04" db="EMBL/GenBank/DDBJ databases">
        <title>Draft genome of the roundworm Trichinella nativa.</title>
        <authorList>
            <person name="Mitreva M."/>
        </authorList>
    </citation>
    <scope>NUCLEOTIDE SEQUENCE [LARGE SCALE GENOMIC DNA]</scope>
    <source>
        <strain evidence="1 2">ISS45</strain>
    </source>
</reference>
<proteinExistence type="predicted"/>
<gene>
    <name evidence="1" type="ORF">D917_08644</name>
</gene>
<dbReference type="AlphaFoldDB" id="A0A1Y3EIX8"/>
<evidence type="ECO:0000313" key="1">
    <source>
        <dbReference type="EMBL" id="OUC45122.1"/>
    </source>
</evidence>
<organism evidence="1 2">
    <name type="scientific">Trichinella nativa</name>
    <dbReference type="NCBI Taxonomy" id="6335"/>
    <lineage>
        <taxon>Eukaryota</taxon>
        <taxon>Metazoa</taxon>
        <taxon>Ecdysozoa</taxon>
        <taxon>Nematoda</taxon>
        <taxon>Enoplea</taxon>
        <taxon>Dorylaimia</taxon>
        <taxon>Trichinellida</taxon>
        <taxon>Trichinellidae</taxon>
        <taxon>Trichinella</taxon>
    </lineage>
</organism>
<accession>A0A1Y3EIX8</accession>
<protein>
    <submittedName>
        <fullName evidence="1">Uncharacterized protein</fullName>
    </submittedName>
</protein>
<sequence>MIRDAFINNMSSNEIRTRLLEHSVISLQETVNKAMALNSAKENAKLYTKSDPIINSNATFAGNGDIRVLIALRETPRVITVGK</sequence>
<evidence type="ECO:0000313" key="2">
    <source>
        <dbReference type="Proteomes" id="UP000243006"/>
    </source>
</evidence>